<dbReference type="PANTHER" id="PTHR10677">
    <property type="entry name" value="UBIQUILIN"/>
    <property type="match status" value="1"/>
</dbReference>
<proteinExistence type="predicted"/>
<dbReference type="InterPro" id="IPR015496">
    <property type="entry name" value="Ubiquilin"/>
</dbReference>
<dbReference type="CDD" id="cd14324">
    <property type="entry name" value="UBA_Dsk2p_like"/>
    <property type="match status" value="1"/>
</dbReference>
<dbReference type="InterPro" id="IPR029071">
    <property type="entry name" value="Ubiquitin-like_domsf"/>
</dbReference>
<dbReference type="OrthoDB" id="267397at2759"/>
<feature type="domain" description="Ubiquitin-like" evidence="3">
    <location>
        <begin position="13"/>
        <end position="90"/>
    </location>
</feature>
<evidence type="ECO:0000259" key="3">
    <source>
        <dbReference type="PROSITE" id="PS50053"/>
    </source>
</evidence>
<dbReference type="Pfam" id="PF00240">
    <property type="entry name" value="ubiquitin"/>
    <property type="match status" value="1"/>
</dbReference>
<dbReference type="SUPFAM" id="SSF54236">
    <property type="entry name" value="Ubiquitin-like"/>
    <property type="match status" value="1"/>
</dbReference>
<dbReference type="PROSITE" id="PS50030">
    <property type="entry name" value="UBA"/>
    <property type="match status" value="1"/>
</dbReference>
<dbReference type="FunFam" id="1.10.8.10:FF:000024">
    <property type="entry name" value="Ubiquitin domain-containing protein DSK2"/>
    <property type="match status" value="1"/>
</dbReference>
<gene>
    <name evidence="4" type="ORF">Trco_002528</name>
</gene>
<feature type="region of interest" description="Disordered" evidence="1">
    <location>
        <begin position="219"/>
        <end position="263"/>
    </location>
</feature>
<protein>
    <submittedName>
        <fullName evidence="4">Deubiquitination-protection dph1</fullName>
    </submittedName>
</protein>
<dbReference type="Proteomes" id="UP000827724">
    <property type="component" value="Unassembled WGS sequence"/>
</dbReference>
<feature type="region of interest" description="Disordered" evidence="1">
    <location>
        <begin position="86"/>
        <end position="113"/>
    </location>
</feature>
<dbReference type="GO" id="GO:0005829">
    <property type="term" value="C:cytosol"/>
    <property type="evidence" value="ECO:0007669"/>
    <property type="project" value="TreeGrafter"/>
</dbReference>
<reference evidence="4" key="1">
    <citation type="submission" date="2021-08" db="EMBL/GenBank/DDBJ databases">
        <title>Chromosome-Level Trichoderma cornu-damae using Hi-C Data.</title>
        <authorList>
            <person name="Kim C.S."/>
        </authorList>
    </citation>
    <scope>NUCLEOTIDE SEQUENCE</scope>
    <source>
        <strain evidence="4">KA19-0412C</strain>
    </source>
</reference>
<evidence type="ECO:0000313" key="4">
    <source>
        <dbReference type="EMBL" id="KAH6609182.1"/>
    </source>
</evidence>
<feature type="domain" description="UBA" evidence="2">
    <location>
        <begin position="379"/>
        <end position="423"/>
    </location>
</feature>
<dbReference type="InterPro" id="IPR009060">
    <property type="entry name" value="UBA-like_sf"/>
</dbReference>
<dbReference type="SUPFAM" id="SSF46934">
    <property type="entry name" value="UBA-like"/>
    <property type="match status" value="1"/>
</dbReference>
<comment type="caution">
    <text evidence="4">The sequence shown here is derived from an EMBL/GenBank/DDBJ whole genome shotgun (WGS) entry which is preliminary data.</text>
</comment>
<dbReference type="Pfam" id="PF00627">
    <property type="entry name" value="UBA"/>
    <property type="match status" value="1"/>
</dbReference>
<dbReference type="SMART" id="SM00165">
    <property type="entry name" value="UBA"/>
    <property type="match status" value="1"/>
</dbReference>
<name>A0A9P8QV24_9HYPO</name>
<evidence type="ECO:0000313" key="5">
    <source>
        <dbReference type="Proteomes" id="UP000827724"/>
    </source>
</evidence>
<dbReference type="GO" id="GO:0006511">
    <property type="term" value="P:ubiquitin-dependent protein catabolic process"/>
    <property type="evidence" value="ECO:0007669"/>
    <property type="project" value="TreeGrafter"/>
</dbReference>
<dbReference type="Gene3D" id="3.10.20.90">
    <property type="entry name" value="Phosphatidylinositol 3-kinase Catalytic Subunit, Chain A, domain 1"/>
    <property type="match status" value="1"/>
</dbReference>
<feature type="compositionally biased region" description="Low complexity" evidence="1">
    <location>
        <begin position="230"/>
        <end position="248"/>
    </location>
</feature>
<accession>A0A9P8QV24</accession>
<evidence type="ECO:0000259" key="2">
    <source>
        <dbReference type="PROSITE" id="PS50030"/>
    </source>
</evidence>
<dbReference type="EMBL" id="JAIWOZ010000002">
    <property type="protein sequence ID" value="KAH6609182.1"/>
    <property type="molecule type" value="Genomic_DNA"/>
</dbReference>
<dbReference type="AlphaFoldDB" id="A0A9P8QV24"/>
<evidence type="ECO:0000256" key="1">
    <source>
        <dbReference type="SAM" id="MobiDB-lite"/>
    </source>
</evidence>
<dbReference type="InterPro" id="IPR006636">
    <property type="entry name" value="STI1_HS-bd"/>
</dbReference>
<dbReference type="PROSITE" id="PS50053">
    <property type="entry name" value="UBIQUITIN_2"/>
    <property type="match status" value="1"/>
</dbReference>
<dbReference type="InterPro" id="IPR000626">
    <property type="entry name" value="Ubiquitin-like_dom"/>
</dbReference>
<feature type="compositionally biased region" description="Low complexity" evidence="1">
    <location>
        <begin position="86"/>
        <end position="107"/>
    </location>
</feature>
<feature type="region of interest" description="Disordered" evidence="1">
    <location>
        <begin position="289"/>
        <end position="328"/>
    </location>
</feature>
<keyword evidence="5" id="KW-1185">Reference proteome</keyword>
<dbReference type="InterPro" id="IPR015940">
    <property type="entry name" value="UBA"/>
</dbReference>
<dbReference type="SMART" id="SM00727">
    <property type="entry name" value="STI1"/>
    <property type="match status" value="2"/>
</dbReference>
<dbReference type="CDD" id="cd16106">
    <property type="entry name" value="Ubl_Dsk2p_like"/>
    <property type="match status" value="1"/>
</dbReference>
<dbReference type="PANTHER" id="PTHR10677:SF3">
    <property type="entry name" value="FI07626P-RELATED"/>
    <property type="match status" value="1"/>
</dbReference>
<dbReference type="GO" id="GO:0031593">
    <property type="term" value="F:polyubiquitin modification-dependent protein binding"/>
    <property type="evidence" value="ECO:0007669"/>
    <property type="project" value="TreeGrafter"/>
</dbReference>
<dbReference type="SMART" id="SM00213">
    <property type="entry name" value="UBQ"/>
    <property type="match status" value="1"/>
</dbReference>
<dbReference type="Gene3D" id="1.10.8.10">
    <property type="entry name" value="DNA helicase RuvA subunit, C-terminal domain"/>
    <property type="match status" value="1"/>
</dbReference>
<organism evidence="4 5">
    <name type="scientific">Trichoderma cornu-damae</name>
    <dbReference type="NCBI Taxonomy" id="654480"/>
    <lineage>
        <taxon>Eukaryota</taxon>
        <taxon>Fungi</taxon>
        <taxon>Dikarya</taxon>
        <taxon>Ascomycota</taxon>
        <taxon>Pezizomycotina</taxon>
        <taxon>Sordariomycetes</taxon>
        <taxon>Hypocreomycetidae</taxon>
        <taxon>Hypocreales</taxon>
        <taxon>Hypocreaceae</taxon>
        <taxon>Trichoderma</taxon>
    </lineage>
</organism>
<sequence length="425" mass="44449">MAENAEAGGDAQITFKVKTSQDGTHTITMAESATVLDLKTKLSSAEFENIPVDRQRLIYSGRVMKNDDALAIYKIKPNNTIHMVKSAASNPSQPASASTPAPQAVPTNMASGTANNPLAGLTGARYAGHQINLPGMDMFGPDGGMGPPMDEERLQRMMADPNVQQSMNEALNNPDFVNMLIDSNPMLRNIPNARELITSPFMRQMMSNPQMMTQALRMQRSMGRGASAFPAPGATDTTPADAPSTDGAAGRGNDQQLNPFASPFAMPGFMGGGGGMDNIQQMLQNLNAMTGGQFPPLPGGNAAAAGQQSPENRGAGEAGGDAGAGQSQAAAAAAANPFAALFPPSAAGGTNPFAPSPEQLQQMMQIFAPQAAAPPDNRPPEERYAEQLRQLNDMGFYDFDRNVAALRRSGGSVQGAVEHLLGGTS</sequence>